<gene>
    <name evidence="3" type="ORF">ENQ20_18865</name>
</gene>
<comment type="caution">
    <text evidence="3">The sequence shown here is derived from an EMBL/GenBank/DDBJ whole genome shotgun (WGS) entry which is preliminary data.</text>
</comment>
<dbReference type="PANTHER" id="PTHR46268">
    <property type="entry name" value="STRESS RESPONSE PROTEIN NHAX"/>
    <property type="match status" value="1"/>
</dbReference>
<dbReference type="InterPro" id="IPR006015">
    <property type="entry name" value="Universal_stress_UspA"/>
</dbReference>
<dbReference type="InterPro" id="IPR006016">
    <property type="entry name" value="UspA"/>
</dbReference>
<dbReference type="Pfam" id="PF00582">
    <property type="entry name" value="Usp"/>
    <property type="match status" value="1"/>
</dbReference>
<dbReference type="EMBL" id="DSMG01000194">
    <property type="protein sequence ID" value="HDX33523.1"/>
    <property type="molecule type" value="Genomic_DNA"/>
</dbReference>
<dbReference type="InterPro" id="IPR014729">
    <property type="entry name" value="Rossmann-like_a/b/a_fold"/>
</dbReference>
<evidence type="ECO:0000259" key="2">
    <source>
        <dbReference type="Pfam" id="PF00582"/>
    </source>
</evidence>
<dbReference type="SUPFAM" id="SSF52402">
    <property type="entry name" value="Adenine nucleotide alpha hydrolases-like"/>
    <property type="match status" value="1"/>
</dbReference>
<dbReference type="CDD" id="cd00293">
    <property type="entry name" value="USP-like"/>
    <property type="match status" value="1"/>
</dbReference>
<feature type="domain" description="UspA" evidence="2">
    <location>
        <begin position="1"/>
        <end position="144"/>
    </location>
</feature>
<dbReference type="Gene3D" id="3.40.50.620">
    <property type="entry name" value="HUPs"/>
    <property type="match status" value="1"/>
</dbReference>
<evidence type="ECO:0000313" key="3">
    <source>
        <dbReference type="EMBL" id="HDX33523.1"/>
    </source>
</evidence>
<name>A0A7C1JDC8_9CHLR</name>
<sequence>MYKTILVPLDGSPRAETILPHVISLAAHYKARVVLLQVVEPIVAMVTPYDMVPYVDKEAADRVLQEVKSYLTAKEGELRGQGIEAKAVVESGPVVSTILDVAEREQADLIAMASHGRTGLARVFYGSVAAGILQRADRPLLLIRAQD</sequence>
<dbReference type="PANTHER" id="PTHR46268:SF6">
    <property type="entry name" value="UNIVERSAL STRESS PROTEIN UP12"/>
    <property type="match status" value="1"/>
</dbReference>
<evidence type="ECO:0000256" key="1">
    <source>
        <dbReference type="ARBA" id="ARBA00008791"/>
    </source>
</evidence>
<dbReference type="AlphaFoldDB" id="A0A7C1JDC8"/>
<reference evidence="3" key="1">
    <citation type="journal article" date="2020" name="mSystems">
        <title>Genome- and Community-Level Interaction Insights into Carbon Utilization and Element Cycling Functions of Hydrothermarchaeota in Hydrothermal Sediment.</title>
        <authorList>
            <person name="Zhou Z."/>
            <person name="Liu Y."/>
            <person name="Xu W."/>
            <person name="Pan J."/>
            <person name="Luo Z.H."/>
            <person name="Li M."/>
        </authorList>
    </citation>
    <scope>NUCLEOTIDE SEQUENCE [LARGE SCALE GENOMIC DNA]</scope>
    <source>
        <strain evidence="3">SpSt-289</strain>
    </source>
</reference>
<organism evidence="3">
    <name type="scientific">Caldilinea aerophila</name>
    <dbReference type="NCBI Taxonomy" id="133453"/>
    <lineage>
        <taxon>Bacteria</taxon>
        <taxon>Bacillati</taxon>
        <taxon>Chloroflexota</taxon>
        <taxon>Caldilineae</taxon>
        <taxon>Caldilineales</taxon>
        <taxon>Caldilineaceae</taxon>
        <taxon>Caldilinea</taxon>
    </lineage>
</organism>
<proteinExistence type="inferred from homology"/>
<protein>
    <submittedName>
        <fullName evidence="3">Universal stress protein</fullName>
    </submittedName>
</protein>
<comment type="similarity">
    <text evidence="1">Belongs to the universal stress protein A family.</text>
</comment>
<dbReference type="PRINTS" id="PR01438">
    <property type="entry name" value="UNVRSLSTRESS"/>
</dbReference>
<accession>A0A7C1JDC8</accession>